<comment type="caution">
    <text evidence="2">The sequence shown here is derived from an EMBL/GenBank/DDBJ whole genome shotgun (WGS) entry which is preliminary data.</text>
</comment>
<reference evidence="3" key="1">
    <citation type="journal article" date="2019" name="Int. J. Syst. Evol. Microbiol.">
        <title>The Global Catalogue of Microorganisms (GCM) 10K type strain sequencing project: providing services to taxonomists for standard genome sequencing and annotation.</title>
        <authorList>
            <consortium name="The Broad Institute Genomics Platform"/>
            <consortium name="The Broad Institute Genome Sequencing Center for Infectious Disease"/>
            <person name="Wu L."/>
            <person name="Ma J."/>
        </authorList>
    </citation>
    <scope>NUCLEOTIDE SEQUENCE [LARGE SCALE GENOMIC DNA]</scope>
    <source>
        <strain evidence="3">CCUG 48884</strain>
    </source>
</reference>
<proteinExistence type="predicted"/>
<name>A0ABW3WIG3_9RHOO</name>
<organism evidence="2 3">
    <name type="scientific">Thauera mechernichensis</name>
    <dbReference type="NCBI Taxonomy" id="82788"/>
    <lineage>
        <taxon>Bacteria</taxon>
        <taxon>Pseudomonadati</taxon>
        <taxon>Pseudomonadota</taxon>
        <taxon>Betaproteobacteria</taxon>
        <taxon>Rhodocyclales</taxon>
        <taxon>Zoogloeaceae</taxon>
        <taxon>Thauera</taxon>
    </lineage>
</organism>
<dbReference type="Pfam" id="PF22560">
    <property type="entry name" value="GMT-wHTH"/>
    <property type="match status" value="1"/>
</dbReference>
<dbReference type="RefSeq" id="WP_277834226.1">
    <property type="nucleotide sequence ID" value="NZ_JARQZE010000012.1"/>
</dbReference>
<dbReference type="InterPro" id="IPR031009">
    <property type="entry name" value="Tcm_partner"/>
</dbReference>
<dbReference type="Proteomes" id="UP001597158">
    <property type="component" value="Unassembled WGS sequence"/>
</dbReference>
<feature type="domain" description="GMT-like wHTH" evidence="1">
    <location>
        <begin position="316"/>
        <end position="394"/>
    </location>
</feature>
<evidence type="ECO:0000259" key="1">
    <source>
        <dbReference type="Pfam" id="PF22560"/>
    </source>
</evidence>
<dbReference type="EMBL" id="JBHTMC010000032">
    <property type="protein sequence ID" value="MFD1265329.1"/>
    <property type="molecule type" value="Genomic_DNA"/>
</dbReference>
<dbReference type="InterPro" id="IPR054339">
    <property type="entry name" value="GMT_wHTH"/>
</dbReference>
<sequence>MPHYDWIWGDPPPLLKRHSEVKHALLRNYLIDYFLTLVSMPQQDKIQLTIVDGFCGGGLYQNESGQEVPGSPLVILEAIREAEVLVNVRQERRKPIKIDVELICIDDCSYALDYLGHVLDERGYGGGVAKGLIKLVKGKFADHCGAAIQRAHSRSPRSGRALFVLDQYGYSAVPMSCLRDIFAKLKHAEVILTFYIDSLISYLNEKNLADFELSTGMCSSVCAADLDEIKQSPRWRVQLQSSLYQSLTSQCSAQFYTPFFIRPERGHGDFWLLHLSQHWKARDVMATTHWQHHNHFAHYGKAGFHMFSTGYIGKIDDENRLQMGFDFSEVAATVCKETMMAQIPAMLFEGADGMTFEQFFLGLINTTPATRNMVEATLLELHQSGEIIVMDDAGDASKARVKLKADNVLRLPSQRTFNFSI</sequence>
<gene>
    <name evidence="2" type="ORF">ACFQ4M_17295</name>
</gene>
<accession>A0ABW3WIG3</accession>
<dbReference type="NCBIfam" id="TIGR04474">
    <property type="entry name" value="tcm_partner"/>
    <property type="match status" value="1"/>
</dbReference>
<evidence type="ECO:0000313" key="3">
    <source>
        <dbReference type="Proteomes" id="UP001597158"/>
    </source>
</evidence>
<keyword evidence="3" id="KW-1185">Reference proteome</keyword>
<evidence type="ECO:0000313" key="2">
    <source>
        <dbReference type="EMBL" id="MFD1265329.1"/>
    </source>
</evidence>
<protein>
    <submittedName>
        <fullName evidence="2">Three-Cys-motif partner protein TcmP</fullName>
    </submittedName>
</protein>